<name>A0ABD2QAY1_9PLAT</name>
<dbReference type="AlphaFoldDB" id="A0ABD2QAY1"/>
<protein>
    <submittedName>
        <fullName evidence="1">Uncharacterized protein</fullName>
    </submittedName>
</protein>
<gene>
    <name evidence="1" type="ORF">Ciccas_004639</name>
</gene>
<organism evidence="1 2">
    <name type="scientific">Cichlidogyrus casuarinus</name>
    <dbReference type="NCBI Taxonomy" id="1844966"/>
    <lineage>
        <taxon>Eukaryota</taxon>
        <taxon>Metazoa</taxon>
        <taxon>Spiralia</taxon>
        <taxon>Lophotrochozoa</taxon>
        <taxon>Platyhelminthes</taxon>
        <taxon>Monogenea</taxon>
        <taxon>Monopisthocotylea</taxon>
        <taxon>Dactylogyridea</taxon>
        <taxon>Ancyrocephalidae</taxon>
        <taxon>Cichlidogyrus</taxon>
    </lineage>
</organism>
<sequence>MRKIVGSEIILQLIEVNHIVNEYASVSDEHNNLKQAWMRIIKNEPLGVGNRFKMKDFLDFASKILWNHFHEGPPSAKNVRIQPPESLQSLQTLRLVCKQFSEKDISPEQPSTSEVKSVLVPISQSTLDEPERFVLTGADKSEFLQFFLTEANRIPESTLKTRKKEFFGAISSNNYQLYPNLKIGTSEAT</sequence>
<evidence type="ECO:0000313" key="2">
    <source>
        <dbReference type="Proteomes" id="UP001626550"/>
    </source>
</evidence>
<accession>A0ABD2QAY1</accession>
<reference evidence="1 2" key="1">
    <citation type="submission" date="2024-11" db="EMBL/GenBank/DDBJ databases">
        <title>Adaptive evolution of stress response genes in parasites aligns with host niche diversity.</title>
        <authorList>
            <person name="Hahn C."/>
            <person name="Resl P."/>
        </authorList>
    </citation>
    <scope>NUCLEOTIDE SEQUENCE [LARGE SCALE GENOMIC DNA]</scope>
    <source>
        <strain evidence="1">EGGRZ-B1_66</strain>
        <tissue evidence="1">Body</tissue>
    </source>
</reference>
<dbReference type="Proteomes" id="UP001626550">
    <property type="component" value="Unassembled WGS sequence"/>
</dbReference>
<comment type="caution">
    <text evidence="1">The sequence shown here is derived from an EMBL/GenBank/DDBJ whole genome shotgun (WGS) entry which is preliminary data.</text>
</comment>
<keyword evidence="2" id="KW-1185">Reference proteome</keyword>
<dbReference type="EMBL" id="JBJKFK010000494">
    <property type="protein sequence ID" value="KAL3316704.1"/>
    <property type="molecule type" value="Genomic_DNA"/>
</dbReference>
<evidence type="ECO:0000313" key="1">
    <source>
        <dbReference type="EMBL" id="KAL3316704.1"/>
    </source>
</evidence>
<proteinExistence type="predicted"/>